<dbReference type="EMBL" id="CP071794">
    <property type="protein sequence ID" value="QTD54846.1"/>
    <property type="molecule type" value="Genomic_DNA"/>
</dbReference>
<keyword evidence="5" id="KW-0808">Transferase</keyword>
<proteinExistence type="inferred from homology"/>
<evidence type="ECO:0000256" key="3">
    <source>
        <dbReference type="SAM" id="Phobius"/>
    </source>
</evidence>
<evidence type="ECO:0000256" key="1">
    <source>
        <dbReference type="ARBA" id="ARBA00006464"/>
    </source>
</evidence>
<dbReference type="RefSeq" id="WP_207986677.1">
    <property type="nucleotide sequence ID" value="NZ_CP071794.1"/>
</dbReference>
<dbReference type="InterPro" id="IPR003362">
    <property type="entry name" value="Bact_transf"/>
</dbReference>
<organism evidence="5 6">
    <name type="scientific">Parasphingorhabdus cellanae</name>
    <dbReference type="NCBI Taxonomy" id="2806553"/>
    <lineage>
        <taxon>Bacteria</taxon>
        <taxon>Pseudomonadati</taxon>
        <taxon>Pseudomonadota</taxon>
        <taxon>Alphaproteobacteria</taxon>
        <taxon>Sphingomonadales</taxon>
        <taxon>Sphingomonadaceae</taxon>
        <taxon>Parasphingorhabdus</taxon>
    </lineage>
</organism>
<gene>
    <name evidence="5" type="ORF">J4G78_11360</name>
</gene>
<dbReference type="Pfam" id="PF02397">
    <property type="entry name" value="Bac_transf"/>
    <property type="match status" value="1"/>
</dbReference>
<keyword evidence="3" id="KW-1133">Transmembrane helix</keyword>
<evidence type="ECO:0000313" key="5">
    <source>
        <dbReference type="EMBL" id="QTD54846.1"/>
    </source>
</evidence>
<keyword evidence="3" id="KW-0472">Membrane</keyword>
<feature type="domain" description="Bacterial sugar transferase" evidence="4">
    <location>
        <begin position="2"/>
        <end position="173"/>
    </location>
</feature>
<dbReference type="PANTHER" id="PTHR30576">
    <property type="entry name" value="COLANIC BIOSYNTHESIS UDP-GLUCOSE LIPID CARRIER TRANSFERASE"/>
    <property type="match status" value="1"/>
</dbReference>
<keyword evidence="2" id="KW-0270">Exopolysaccharide synthesis</keyword>
<dbReference type="PANTHER" id="PTHR30576:SF10">
    <property type="entry name" value="SLL5057 PROTEIN"/>
    <property type="match status" value="1"/>
</dbReference>
<protein>
    <submittedName>
        <fullName evidence="5">Sugar transferase</fullName>
    </submittedName>
</protein>
<comment type="similarity">
    <text evidence="1">Belongs to the bacterial sugar transferase family.</text>
</comment>
<evidence type="ECO:0000256" key="2">
    <source>
        <dbReference type="ARBA" id="ARBA00023169"/>
    </source>
</evidence>
<dbReference type="Proteomes" id="UP000663923">
    <property type="component" value="Chromosome"/>
</dbReference>
<accession>A0ABX7SZZ3</accession>
<keyword evidence="6" id="KW-1185">Reference proteome</keyword>
<evidence type="ECO:0000313" key="6">
    <source>
        <dbReference type="Proteomes" id="UP000663923"/>
    </source>
</evidence>
<feature type="transmembrane region" description="Helical" evidence="3">
    <location>
        <begin position="7"/>
        <end position="30"/>
    </location>
</feature>
<reference evidence="5 6" key="1">
    <citation type="submission" date="2021-03" db="EMBL/GenBank/DDBJ databases">
        <title>Complete genome of Parasphingorhabdus_sp.JHSY0214.</title>
        <authorList>
            <person name="Yoo J.H."/>
            <person name="Bae J.W."/>
        </authorList>
    </citation>
    <scope>NUCLEOTIDE SEQUENCE [LARGE SCALE GENOMIC DNA]</scope>
    <source>
        <strain evidence="5 6">JHSY0214</strain>
    </source>
</reference>
<dbReference type="GO" id="GO:0016740">
    <property type="term" value="F:transferase activity"/>
    <property type="evidence" value="ECO:0007669"/>
    <property type="project" value="UniProtKB-KW"/>
</dbReference>
<keyword evidence="3" id="KW-0812">Transmembrane</keyword>
<name>A0ABX7SZZ3_9SPHN</name>
<evidence type="ECO:0000259" key="4">
    <source>
        <dbReference type="Pfam" id="PF02397"/>
    </source>
</evidence>
<sequence>MKRLFDILLAMALFGPAVILIFFAVIWIRLESSGPAIFRQIRVGKHQRPFTMLKLRTMQSGTGDRASHETSASHITRAGKWLRQTKVDELPQIWSVFIGDMSFVGPRPCLPIQNELIDARERLNVFSVSPGITGPAQIANVDMSTPEKLADIDAFYVAERSFGRDLGYIWNTAFGKGRGDAISR</sequence>